<name>A0A0G0T749_9BACT</name>
<accession>A0A0G0T749</accession>
<evidence type="ECO:0000313" key="2">
    <source>
        <dbReference type="Proteomes" id="UP000034664"/>
    </source>
</evidence>
<dbReference type="Proteomes" id="UP000034664">
    <property type="component" value="Unassembled WGS sequence"/>
</dbReference>
<dbReference type="EMBL" id="LBZM01000002">
    <property type="protein sequence ID" value="KKR72828.1"/>
    <property type="molecule type" value="Genomic_DNA"/>
</dbReference>
<comment type="caution">
    <text evidence="1">The sequence shown here is derived from an EMBL/GenBank/DDBJ whole genome shotgun (WGS) entry which is preliminary data.</text>
</comment>
<reference evidence="1 2" key="1">
    <citation type="journal article" date="2015" name="Nature">
        <title>rRNA introns, odd ribosomes, and small enigmatic genomes across a large radiation of phyla.</title>
        <authorList>
            <person name="Brown C.T."/>
            <person name="Hug L.A."/>
            <person name="Thomas B.C."/>
            <person name="Sharon I."/>
            <person name="Castelle C.J."/>
            <person name="Singh A."/>
            <person name="Wilkins M.J."/>
            <person name="Williams K.H."/>
            <person name="Banfield J.F."/>
        </authorList>
    </citation>
    <scope>NUCLEOTIDE SEQUENCE [LARGE SCALE GENOMIC DNA]</scope>
</reference>
<organism evidence="1 2">
    <name type="scientific">Candidatus Roizmanbacteria bacterium GW2011_GWB1_40_7</name>
    <dbReference type="NCBI Taxonomy" id="1618482"/>
    <lineage>
        <taxon>Bacteria</taxon>
        <taxon>Candidatus Roizmaniibacteriota</taxon>
    </lineage>
</organism>
<dbReference type="AlphaFoldDB" id="A0A0G0T749"/>
<sequence>MLKSENLSEIPNMPQVDLNTLTGVRMAFLHGVISWEEYQSYEKSMTVSFAEDTLGKVSLEQVSVQTDID</sequence>
<proteinExistence type="predicted"/>
<gene>
    <name evidence="1" type="ORF">UU14_C0002G0081</name>
</gene>
<protein>
    <submittedName>
        <fullName evidence="1">Uncharacterized protein</fullName>
    </submittedName>
</protein>
<evidence type="ECO:0000313" key="1">
    <source>
        <dbReference type="EMBL" id="KKR72828.1"/>
    </source>
</evidence>